<evidence type="ECO:0000313" key="2">
    <source>
        <dbReference type="Proteomes" id="UP000184148"/>
    </source>
</evidence>
<sequence>MHIFPVAVAKSDIVYVADLDGVVKFSMPKEKAEKFVKKGKGEWVSPNLVQALVRLRAPRRAMKTDDIIFTDHFSDSKNWKAGVVERERVSEQNAKNVLKYFKKRGETL</sequence>
<dbReference type="AlphaFoldDB" id="A0A1M4UT40"/>
<keyword evidence="2" id="KW-1185">Reference proteome</keyword>
<name>A0A1M4UT40_9FIRM</name>
<protein>
    <submittedName>
        <fullName evidence="1">Uncharacterized protein</fullName>
    </submittedName>
</protein>
<dbReference type="OrthoDB" id="1787453at2"/>
<proteinExistence type="predicted"/>
<reference evidence="2" key="1">
    <citation type="submission" date="2016-11" db="EMBL/GenBank/DDBJ databases">
        <authorList>
            <person name="Varghese N."/>
            <person name="Submissions S."/>
        </authorList>
    </citation>
    <scope>NUCLEOTIDE SEQUENCE [LARGE SCALE GENOMIC DNA]</scope>
    <source>
        <strain evidence="2">DSM 12395</strain>
    </source>
</reference>
<gene>
    <name evidence="1" type="ORF">SAMN02745133_00755</name>
</gene>
<dbReference type="RefSeq" id="WP_073235931.1">
    <property type="nucleotide sequence ID" value="NZ_FQUY01000003.1"/>
</dbReference>
<accession>A0A1M4UT40</accession>
<dbReference type="EMBL" id="FQUY01000003">
    <property type="protein sequence ID" value="SHE59902.1"/>
    <property type="molecule type" value="Genomic_DNA"/>
</dbReference>
<organism evidence="1 2">
    <name type="scientific">Desulforamulus putei DSM 12395</name>
    <dbReference type="NCBI Taxonomy" id="1121429"/>
    <lineage>
        <taxon>Bacteria</taxon>
        <taxon>Bacillati</taxon>
        <taxon>Bacillota</taxon>
        <taxon>Clostridia</taxon>
        <taxon>Eubacteriales</taxon>
        <taxon>Peptococcaceae</taxon>
        <taxon>Desulforamulus</taxon>
    </lineage>
</organism>
<evidence type="ECO:0000313" key="1">
    <source>
        <dbReference type="EMBL" id="SHE59902.1"/>
    </source>
</evidence>
<dbReference type="STRING" id="1121429.SAMN02745133_00755"/>
<dbReference type="Proteomes" id="UP000184148">
    <property type="component" value="Unassembled WGS sequence"/>
</dbReference>